<accession>A0A443SNZ0</accession>
<dbReference type="PANTHER" id="PTHR15544:SF0">
    <property type="entry name" value="TETRATRICOPEPTIDE REPEAT PROTEIN 33"/>
    <property type="match status" value="1"/>
</dbReference>
<dbReference type="InterPro" id="IPR011990">
    <property type="entry name" value="TPR-like_helical_dom_sf"/>
</dbReference>
<dbReference type="PANTHER" id="PTHR15544">
    <property type="entry name" value="OSMOSIS RESPONSIVE FACTOR"/>
    <property type="match status" value="1"/>
</dbReference>
<dbReference type="OrthoDB" id="6475113at2759"/>
<dbReference type="Proteomes" id="UP000288716">
    <property type="component" value="Unassembled WGS sequence"/>
</dbReference>
<dbReference type="AlphaFoldDB" id="A0A443SNZ0"/>
<sequence length="205" mass="24100">MLTVKWKKNSVLLKRNSAFNEYEDEADADVQQSKEIEAKRKHEHDESKLSNEQKGVKLKEMGIFCAENDRFWEAIRNFDEALLFLPNDETLYEMKAQLLMELNEIFPAVEAAKTSVDLKCNWFIAHQTYARSLLNVGEIEKAIKAFCTAIHLNPDDSDLREELQYALQLLKQKRAMDWQPVVNEGKMSFRNLKPQKLWCIKNRRF</sequence>
<name>A0A443SNZ0_9ACAR</name>
<feature type="region of interest" description="Disordered" evidence="2">
    <location>
        <begin position="23"/>
        <end position="51"/>
    </location>
</feature>
<evidence type="ECO:0000256" key="1">
    <source>
        <dbReference type="PROSITE-ProRule" id="PRU00339"/>
    </source>
</evidence>
<dbReference type="PROSITE" id="PS50005">
    <property type="entry name" value="TPR"/>
    <property type="match status" value="1"/>
</dbReference>
<evidence type="ECO:0000256" key="2">
    <source>
        <dbReference type="SAM" id="MobiDB-lite"/>
    </source>
</evidence>
<feature type="compositionally biased region" description="Basic and acidic residues" evidence="2">
    <location>
        <begin position="32"/>
        <end position="51"/>
    </location>
</feature>
<dbReference type="Gene3D" id="1.25.40.10">
    <property type="entry name" value="Tetratricopeptide repeat domain"/>
    <property type="match status" value="1"/>
</dbReference>
<dbReference type="EMBL" id="NCKV01001021">
    <property type="protein sequence ID" value="RWS29202.1"/>
    <property type="molecule type" value="Genomic_DNA"/>
</dbReference>
<gene>
    <name evidence="3" type="ORF">B4U80_02615</name>
</gene>
<evidence type="ECO:0000313" key="4">
    <source>
        <dbReference type="Proteomes" id="UP000288716"/>
    </source>
</evidence>
<keyword evidence="4" id="KW-1185">Reference proteome</keyword>
<dbReference type="SMART" id="SM00028">
    <property type="entry name" value="TPR"/>
    <property type="match status" value="2"/>
</dbReference>
<organism evidence="3 4">
    <name type="scientific">Leptotrombidium deliense</name>
    <dbReference type="NCBI Taxonomy" id="299467"/>
    <lineage>
        <taxon>Eukaryota</taxon>
        <taxon>Metazoa</taxon>
        <taxon>Ecdysozoa</taxon>
        <taxon>Arthropoda</taxon>
        <taxon>Chelicerata</taxon>
        <taxon>Arachnida</taxon>
        <taxon>Acari</taxon>
        <taxon>Acariformes</taxon>
        <taxon>Trombidiformes</taxon>
        <taxon>Prostigmata</taxon>
        <taxon>Anystina</taxon>
        <taxon>Parasitengona</taxon>
        <taxon>Trombiculoidea</taxon>
        <taxon>Trombiculidae</taxon>
        <taxon>Leptotrombidium</taxon>
    </lineage>
</organism>
<dbReference type="STRING" id="299467.A0A443SNZ0"/>
<protein>
    <submittedName>
        <fullName evidence="3">Tetratricopeptide repeat protein 33-like isoform X1</fullName>
    </submittedName>
</protein>
<reference evidence="3 4" key="1">
    <citation type="journal article" date="2018" name="Gigascience">
        <title>Genomes of trombidid mites reveal novel predicted allergens and laterally-transferred genes associated with secondary metabolism.</title>
        <authorList>
            <person name="Dong X."/>
            <person name="Chaisiri K."/>
            <person name="Xia D."/>
            <person name="Armstrong S.D."/>
            <person name="Fang Y."/>
            <person name="Donnelly M.J."/>
            <person name="Kadowaki T."/>
            <person name="McGarry J.W."/>
            <person name="Darby A.C."/>
            <person name="Makepeace B.L."/>
        </authorList>
    </citation>
    <scope>NUCLEOTIDE SEQUENCE [LARGE SCALE GENOMIC DNA]</scope>
    <source>
        <strain evidence="3">UoL-UT</strain>
    </source>
</reference>
<dbReference type="VEuPathDB" id="VectorBase:LDEU002837"/>
<proteinExistence type="predicted"/>
<dbReference type="InterPro" id="IPR019734">
    <property type="entry name" value="TPR_rpt"/>
</dbReference>
<feature type="repeat" description="TPR" evidence="1">
    <location>
        <begin position="123"/>
        <end position="156"/>
    </location>
</feature>
<comment type="caution">
    <text evidence="3">The sequence shown here is derived from an EMBL/GenBank/DDBJ whole genome shotgun (WGS) entry which is preliminary data.</text>
</comment>
<keyword evidence="1" id="KW-0802">TPR repeat</keyword>
<evidence type="ECO:0000313" key="3">
    <source>
        <dbReference type="EMBL" id="RWS29202.1"/>
    </source>
</evidence>
<dbReference type="InterPro" id="IPR052658">
    <property type="entry name" value="TPR-containing"/>
</dbReference>
<dbReference type="SUPFAM" id="SSF48452">
    <property type="entry name" value="TPR-like"/>
    <property type="match status" value="1"/>
</dbReference>